<gene>
    <name evidence="1" type="ORF">GJU41_19995</name>
</gene>
<sequence>MKFVLIGAILLLSQQIQPDNSLTITHNNHVIEKMNRNDAALLIPETFMIDETKLNKLMNHLDNQMYKAPVNAEIDKSGKIIPEKTGYRLHRENFNEKFHVYFFGSGAARMEAPKMKLYPRVDKELLNSVRTARIGTYVTFFNKNNIQRTKNIHLAAESINNRVVFPGETFSFNGVVGNRTAARGYMKAPIIIRGELSEGIGGGICQVSSTLFNAIDNAGLKVIERYSHSRRVPYVPAGRDATVSWYGPDFRFTNKYSEPVLIRAAVYGASVMVTIYSTNEVAYEKRLEPPKQPVNKR</sequence>
<protein>
    <recommendedName>
        <fullName evidence="3">Peptidoglycan binding domain-containing protein</fullName>
    </recommendedName>
</protein>
<dbReference type="Proteomes" id="UP000441585">
    <property type="component" value="Unassembled WGS sequence"/>
</dbReference>
<keyword evidence="2" id="KW-1185">Reference proteome</keyword>
<dbReference type="EMBL" id="WKKF01000010">
    <property type="protein sequence ID" value="MRX56246.1"/>
    <property type="molecule type" value="Genomic_DNA"/>
</dbReference>
<dbReference type="RefSeq" id="WP_154319366.1">
    <property type="nucleotide sequence ID" value="NZ_CAJGAA010000001.1"/>
</dbReference>
<evidence type="ECO:0000313" key="2">
    <source>
        <dbReference type="Proteomes" id="UP000441585"/>
    </source>
</evidence>
<dbReference type="PANTHER" id="PTHR35788:SF1">
    <property type="entry name" value="EXPORTED PROTEIN"/>
    <property type="match status" value="1"/>
</dbReference>
<accession>A0A6I2MGS5</accession>
<evidence type="ECO:0000313" key="1">
    <source>
        <dbReference type="EMBL" id="MRX56246.1"/>
    </source>
</evidence>
<dbReference type="Pfam" id="PF04294">
    <property type="entry name" value="VanW"/>
    <property type="match status" value="1"/>
</dbReference>
<evidence type="ECO:0008006" key="3">
    <source>
        <dbReference type="Google" id="ProtNLM"/>
    </source>
</evidence>
<dbReference type="AlphaFoldDB" id="A0A6I2MGS5"/>
<dbReference type="PANTHER" id="PTHR35788">
    <property type="entry name" value="EXPORTED PROTEIN-RELATED"/>
    <property type="match status" value="1"/>
</dbReference>
<dbReference type="InterPro" id="IPR052913">
    <property type="entry name" value="Glycopeptide_resist_protein"/>
</dbReference>
<reference evidence="1 2" key="1">
    <citation type="submission" date="2019-11" db="EMBL/GenBank/DDBJ databases">
        <title>Bacillus idriensis genome.</title>
        <authorList>
            <person name="Konopka E.N."/>
            <person name="Newman J.D."/>
        </authorList>
    </citation>
    <scope>NUCLEOTIDE SEQUENCE [LARGE SCALE GENOMIC DNA]</scope>
    <source>
        <strain evidence="1 2">DSM 19097</strain>
    </source>
</reference>
<organism evidence="1 2">
    <name type="scientific">Metabacillus idriensis</name>
    <dbReference type="NCBI Taxonomy" id="324768"/>
    <lineage>
        <taxon>Bacteria</taxon>
        <taxon>Bacillati</taxon>
        <taxon>Bacillota</taxon>
        <taxon>Bacilli</taxon>
        <taxon>Bacillales</taxon>
        <taxon>Bacillaceae</taxon>
        <taxon>Metabacillus</taxon>
    </lineage>
</organism>
<dbReference type="InterPro" id="IPR007391">
    <property type="entry name" value="Vancomycin_resist_VanW"/>
</dbReference>
<comment type="caution">
    <text evidence="1">The sequence shown here is derived from an EMBL/GenBank/DDBJ whole genome shotgun (WGS) entry which is preliminary data.</text>
</comment>
<name>A0A6I2MGS5_9BACI</name>
<proteinExistence type="predicted"/>